<reference evidence="3" key="1">
    <citation type="submission" date="2021-02" db="EMBL/GenBank/DDBJ databases">
        <authorList>
            <person name="Nowell W R."/>
        </authorList>
    </citation>
    <scope>NUCLEOTIDE SEQUENCE</scope>
</reference>
<keyword evidence="1" id="KW-0677">Repeat</keyword>
<keyword evidence="2" id="KW-1133">Transmembrane helix</keyword>
<dbReference type="AlphaFoldDB" id="A0A815CKI2"/>
<dbReference type="InterPro" id="IPR001258">
    <property type="entry name" value="NHL_repeat"/>
</dbReference>
<evidence type="ECO:0000313" key="5">
    <source>
        <dbReference type="Proteomes" id="UP000663828"/>
    </source>
</evidence>
<keyword evidence="2" id="KW-0472">Membrane</keyword>
<proteinExistence type="predicted"/>
<dbReference type="Gene3D" id="2.120.10.30">
    <property type="entry name" value="TolB, C-terminal domain"/>
    <property type="match status" value="1"/>
</dbReference>
<evidence type="ECO:0000256" key="1">
    <source>
        <dbReference type="ARBA" id="ARBA00022737"/>
    </source>
</evidence>
<evidence type="ECO:0000313" key="3">
    <source>
        <dbReference type="EMBL" id="CAF1286377.1"/>
    </source>
</evidence>
<dbReference type="InterPro" id="IPR011042">
    <property type="entry name" value="6-blade_b-propeller_TolB-like"/>
</dbReference>
<dbReference type="SUPFAM" id="SSF63829">
    <property type="entry name" value="Calcium-dependent phosphotriesterase"/>
    <property type="match status" value="1"/>
</dbReference>
<dbReference type="EMBL" id="CAJNOR010002381">
    <property type="protein sequence ID" value="CAF1286377.1"/>
    <property type="molecule type" value="Genomic_DNA"/>
</dbReference>
<accession>A0A815CKI2</accession>
<gene>
    <name evidence="4" type="ORF">EDS130_LOCUS29981</name>
    <name evidence="3" type="ORF">XAT740_LOCUS28093</name>
</gene>
<protein>
    <submittedName>
        <fullName evidence="3">Uncharacterized protein</fullName>
    </submittedName>
</protein>
<evidence type="ECO:0000313" key="4">
    <source>
        <dbReference type="EMBL" id="CAF1288986.1"/>
    </source>
</evidence>
<dbReference type="Proteomes" id="UP000663828">
    <property type="component" value="Unassembled WGS sequence"/>
</dbReference>
<sequence>MHESDELSDFVGGVPNNALILQNERSNNDQPVHPAQNLIYASIIGLGLFFIIIFICMIWLRPRKHDESIEMNTFVIVSTITTATTTTVKTTKLESIITRQKTTSVLTSTTTTETPSSISVRPTTTRNQQVLDICIPISWNQTGEILLRSDYVESFIVDTDLNIYISNSNLNTLQKWLPGADKPINLFQGHFLGTPLFYHSLTNSIYFYYMFHDVPGIYKLVNGNPTPIRVFSANGTGWNINELDRGCNGLYVDSKNDVYVLDSGHHRVVKWINNGTSQILVAGRKQDESNSDQIDMASALAVDEQNNHIYVQTHLKFRQAIRRFSDGSVYGTVIFGGGPKTALSDAPADYIEPQAILLDKMGNVLIGESGKVTRWSINAEYLGIAIGGVSTNGTKMSFPDRIAFDKYGNLYVYDHDEKKLVRFNVNSTSCKN</sequence>
<name>A0A815CKI2_ADIRI</name>
<dbReference type="Pfam" id="PF01436">
    <property type="entry name" value="NHL"/>
    <property type="match status" value="1"/>
</dbReference>
<keyword evidence="2" id="KW-0812">Transmembrane</keyword>
<comment type="caution">
    <text evidence="3">The sequence shown here is derived from an EMBL/GenBank/DDBJ whole genome shotgun (WGS) entry which is preliminary data.</text>
</comment>
<evidence type="ECO:0000256" key="2">
    <source>
        <dbReference type="SAM" id="Phobius"/>
    </source>
</evidence>
<feature type="transmembrane region" description="Helical" evidence="2">
    <location>
        <begin position="38"/>
        <end position="60"/>
    </location>
</feature>
<dbReference type="Proteomes" id="UP000663852">
    <property type="component" value="Unassembled WGS sequence"/>
</dbReference>
<dbReference type="OrthoDB" id="10090170at2759"/>
<dbReference type="EMBL" id="CAJNOJ010000206">
    <property type="protein sequence ID" value="CAF1288986.1"/>
    <property type="molecule type" value="Genomic_DNA"/>
</dbReference>
<keyword evidence="5" id="KW-1185">Reference proteome</keyword>
<organism evidence="3 5">
    <name type="scientific">Adineta ricciae</name>
    <name type="common">Rotifer</name>
    <dbReference type="NCBI Taxonomy" id="249248"/>
    <lineage>
        <taxon>Eukaryota</taxon>
        <taxon>Metazoa</taxon>
        <taxon>Spiralia</taxon>
        <taxon>Gnathifera</taxon>
        <taxon>Rotifera</taxon>
        <taxon>Eurotatoria</taxon>
        <taxon>Bdelloidea</taxon>
        <taxon>Adinetida</taxon>
        <taxon>Adinetidae</taxon>
        <taxon>Adineta</taxon>
    </lineage>
</organism>